<feature type="compositionally biased region" description="Acidic residues" evidence="1">
    <location>
        <begin position="197"/>
        <end position="220"/>
    </location>
</feature>
<feature type="region of interest" description="Disordered" evidence="1">
    <location>
        <begin position="193"/>
        <end position="261"/>
    </location>
</feature>
<keyword evidence="3" id="KW-1185">Reference proteome</keyword>
<dbReference type="Proteomes" id="UP001153069">
    <property type="component" value="Unassembled WGS sequence"/>
</dbReference>
<evidence type="ECO:0000313" key="3">
    <source>
        <dbReference type="Proteomes" id="UP001153069"/>
    </source>
</evidence>
<reference evidence="2" key="1">
    <citation type="submission" date="2020-06" db="EMBL/GenBank/DDBJ databases">
        <authorList>
            <consortium name="Plant Systems Biology data submission"/>
        </authorList>
    </citation>
    <scope>NUCLEOTIDE SEQUENCE</scope>
    <source>
        <strain evidence="2">D6</strain>
    </source>
</reference>
<gene>
    <name evidence="2" type="ORF">SEMRO_11_G008620.1</name>
</gene>
<protein>
    <submittedName>
        <fullName evidence="2">Uncharacterized protein</fullName>
    </submittedName>
</protein>
<accession>A0A9N8H218</accession>
<organism evidence="2 3">
    <name type="scientific">Seminavis robusta</name>
    <dbReference type="NCBI Taxonomy" id="568900"/>
    <lineage>
        <taxon>Eukaryota</taxon>
        <taxon>Sar</taxon>
        <taxon>Stramenopiles</taxon>
        <taxon>Ochrophyta</taxon>
        <taxon>Bacillariophyta</taxon>
        <taxon>Bacillariophyceae</taxon>
        <taxon>Bacillariophycidae</taxon>
        <taxon>Naviculales</taxon>
        <taxon>Naviculaceae</taxon>
        <taxon>Seminavis</taxon>
    </lineage>
</organism>
<name>A0A9N8H218_9STRA</name>
<sequence>MANTTPTKSLRQSVRDQLQSFVSTQEATGDALAVDVWRILQEESKLLYETQCIRDMLDQDPFQCYGNNNDIKKVVQRFQQCLQVTSCHRLEKEDDYCLYQATVQINTANNTADATMKKSNNKPSSPMHKKPKRLHAATTFQQQLHFHYERQPATETTATAIWYSIDVSKNYGPKQNLLTIRCWADGNKPSRLPAVSIEEEAGEDDDDDWEDVSEEEEDDNETKSESKQPPKNGTKSAQKTTVESNSKTNGNEEEPKEKDDRDRYACFLDPDVLQSFQTCANLTEMDEATAFFTLMTFQFYQHEWDLVGFVLDSVFGYNDEEEEGEGEEGET</sequence>
<evidence type="ECO:0000313" key="2">
    <source>
        <dbReference type="EMBL" id="CAB9496902.1"/>
    </source>
</evidence>
<feature type="compositionally biased region" description="Polar residues" evidence="1">
    <location>
        <begin position="229"/>
        <end position="249"/>
    </location>
</feature>
<dbReference type="EMBL" id="CAICTM010000011">
    <property type="protein sequence ID" value="CAB9496902.1"/>
    <property type="molecule type" value="Genomic_DNA"/>
</dbReference>
<dbReference type="AlphaFoldDB" id="A0A9N8H218"/>
<dbReference type="OrthoDB" id="47469at2759"/>
<evidence type="ECO:0000256" key="1">
    <source>
        <dbReference type="SAM" id="MobiDB-lite"/>
    </source>
</evidence>
<proteinExistence type="predicted"/>
<comment type="caution">
    <text evidence="2">The sequence shown here is derived from an EMBL/GenBank/DDBJ whole genome shotgun (WGS) entry which is preliminary data.</text>
</comment>